<dbReference type="Gene3D" id="2.40.70.10">
    <property type="entry name" value="Acid Proteases"/>
    <property type="match status" value="1"/>
</dbReference>
<dbReference type="PANTHER" id="PTHR33067:SF9">
    <property type="entry name" value="RNA-DIRECTED DNA POLYMERASE"/>
    <property type="match status" value="1"/>
</dbReference>
<evidence type="ECO:0000313" key="1">
    <source>
        <dbReference type="EMBL" id="RDX95822.1"/>
    </source>
</evidence>
<keyword evidence="2" id="KW-1185">Reference proteome</keyword>
<gene>
    <name evidence="1" type="ORF">CR513_21592</name>
</gene>
<feature type="non-terminal residue" evidence="1">
    <location>
        <position position="1"/>
    </location>
</feature>
<protein>
    <submittedName>
        <fullName evidence="1">Uncharacterized protein</fullName>
    </submittedName>
</protein>
<dbReference type="InterPro" id="IPR021109">
    <property type="entry name" value="Peptidase_aspartic_dom_sf"/>
</dbReference>
<comment type="caution">
    <text evidence="1">The sequence shown here is derived from an EMBL/GenBank/DDBJ whole genome shotgun (WGS) entry which is preliminary data.</text>
</comment>
<name>A0A371GZ33_MUCPR</name>
<evidence type="ECO:0000313" key="2">
    <source>
        <dbReference type="Proteomes" id="UP000257109"/>
    </source>
</evidence>
<dbReference type="OrthoDB" id="778454at2759"/>
<dbReference type="PANTHER" id="PTHR33067">
    <property type="entry name" value="RNA-DIRECTED DNA POLYMERASE-RELATED"/>
    <property type="match status" value="1"/>
</dbReference>
<dbReference type="EMBL" id="QJKJ01004037">
    <property type="protein sequence ID" value="RDX95822.1"/>
    <property type="molecule type" value="Genomic_DNA"/>
</dbReference>
<dbReference type="Proteomes" id="UP000257109">
    <property type="component" value="Unassembled WGS sequence"/>
</dbReference>
<dbReference type="AlphaFoldDB" id="A0A371GZ33"/>
<reference evidence="1" key="1">
    <citation type="submission" date="2018-05" db="EMBL/GenBank/DDBJ databases">
        <title>Draft genome of Mucuna pruriens seed.</title>
        <authorList>
            <person name="Nnadi N.E."/>
            <person name="Vos R."/>
            <person name="Hasami M.H."/>
            <person name="Devisetty U.K."/>
            <person name="Aguiy J.C."/>
        </authorList>
    </citation>
    <scope>NUCLEOTIDE SEQUENCE [LARGE SCALE GENOMIC DNA]</scope>
    <source>
        <strain evidence="1">JCA_2017</strain>
    </source>
</reference>
<sequence>MLLLVQHEDAQEIRPKKGPNLGMFMVPFTIGGQTFTEAMLDLGASINVMLASIYKSLNLGDLEPTGMETQLANRSVIDVHAGTLSMEFWDTYVNLNIFEALKHLAEDHSIFSIDPIDGHMEEYFRLGTGGASLVNFVDIFNVINKFYTEAAFDLG</sequence>
<organism evidence="1 2">
    <name type="scientific">Mucuna pruriens</name>
    <name type="common">Velvet bean</name>
    <name type="synonym">Dolichos pruriens</name>
    <dbReference type="NCBI Taxonomy" id="157652"/>
    <lineage>
        <taxon>Eukaryota</taxon>
        <taxon>Viridiplantae</taxon>
        <taxon>Streptophyta</taxon>
        <taxon>Embryophyta</taxon>
        <taxon>Tracheophyta</taxon>
        <taxon>Spermatophyta</taxon>
        <taxon>Magnoliopsida</taxon>
        <taxon>eudicotyledons</taxon>
        <taxon>Gunneridae</taxon>
        <taxon>Pentapetalae</taxon>
        <taxon>rosids</taxon>
        <taxon>fabids</taxon>
        <taxon>Fabales</taxon>
        <taxon>Fabaceae</taxon>
        <taxon>Papilionoideae</taxon>
        <taxon>50 kb inversion clade</taxon>
        <taxon>NPAAA clade</taxon>
        <taxon>indigoferoid/millettioid clade</taxon>
        <taxon>Phaseoleae</taxon>
        <taxon>Mucuna</taxon>
    </lineage>
</organism>
<accession>A0A371GZ33</accession>
<proteinExistence type="predicted"/>